<accession>A0A6N8SLF1</accession>
<evidence type="ECO:0000256" key="7">
    <source>
        <dbReference type="ARBA" id="ARBA00022840"/>
    </source>
</evidence>
<feature type="binding site" evidence="10">
    <location>
        <begin position="108"/>
        <end position="118"/>
    </location>
    <ligand>
        <name>ATP</name>
        <dbReference type="ChEBI" id="CHEBI:30616"/>
    </ligand>
</feature>
<name>A0A6N8SLF1_9HYPH</name>
<evidence type="ECO:0000256" key="4">
    <source>
        <dbReference type="ARBA" id="ARBA00022679"/>
    </source>
</evidence>
<keyword evidence="6 10" id="KW-0418">Kinase</keyword>
<keyword evidence="8 10" id="KW-0414">Isoprene biosynthesis</keyword>
<keyword evidence="7 10" id="KW-0067">ATP-binding</keyword>
<dbReference type="InterPro" id="IPR020568">
    <property type="entry name" value="Ribosomal_Su5_D2-typ_SF"/>
</dbReference>
<dbReference type="Proteomes" id="UP000435802">
    <property type="component" value="Unassembled WGS sequence"/>
</dbReference>
<evidence type="ECO:0000259" key="11">
    <source>
        <dbReference type="Pfam" id="PF00288"/>
    </source>
</evidence>
<dbReference type="PANTHER" id="PTHR43527:SF2">
    <property type="entry name" value="4-DIPHOSPHOCYTIDYL-2-C-METHYL-D-ERYTHRITOL KINASE, CHLOROPLASTIC"/>
    <property type="match status" value="1"/>
</dbReference>
<protein>
    <recommendedName>
        <fullName evidence="3 10">4-diphosphocytidyl-2-C-methyl-D-erythritol kinase</fullName>
        <shortName evidence="10">CMK</shortName>
        <ecNumber evidence="2 10">2.7.1.148</ecNumber>
    </recommendedName>
    <alternativeName>
        <fullName evidence="9 10">4-(cytidine-5'-diphospho)-2-C-methyl-D-erythritol kinase</fullName>
    </alternativeName>
</protein>
<keyword evidence="14" id="KW-1185">Reference proteome</keyword>
<dbReference type="GO" id="GO:0016114">
    <property type="term" value="P:terpenoid biosynthetic process"/>
    <property type="evidence" value="ECO:0007669"/>
    <property type="project" value="UniProtKB-UniRule"/>
</dbReference>
<comment type="similarity">
    <text evidence="1 10">Belongs to the GHMP kinase family. IspE subfamily.</text>
</comment>
<dbReference type="UniPathway" id="UPA00056">
    <property type="reaction ID" value="UER00094"/>
</dbReference>
<evidence type="ECO:0000256" key="1">
    <source>
        <dbReference type="ARBA" id="ARBA00009684"/>
    </source>
</evidence>
<feature type="active site" evidence="10">
    <location>
        <position position="19"/>
    </location>
</feature>
<dbReference type="GO" id="GO:0005524">
    <property type="term" value="F:ATP binding"/>
    <property type="evidence" value="ECO:0007669"/>
    <property type="project" value="UniProtKB-UniRule"/>
</dbReference>
<dbReference type="InterPro" id="IPR014721">
    <property type="entry name" value="Ribsml_uS5_D2-typ_fold_subgr"/>
</dbReference>
<dbReference type="AlphaFoldDB" id="A0A6N8SLF1"/>
<dbReference type="InterPro" id="IPR004424">
    <property type="entry name" value="IspE"/>
</dbReference>
<evidence type="ECO:0000256" key="9">
    <source>
        <dbReference type="ARBA" id="ARBA00032554"/>
    </source>
</evidence>
<dbReference type="EC" id="2.7.1.148" evidence="2 10"/>
<evidence type="ECO:0000313" key="13">
    <source>
        <dbReference type="EMBL" id="MXN48146.1"/>
    </source>
</evidence>
<dbReference type="InterPro" id="IPR006204">
    <property type="entry name" value="GHMP_kinase_N_dom"/>
</dbReference>
<evidence type="ECO:0000259" key="12">
    <source>
        <dbReference type="Pfam" id="PF08544"/>
    </source>
</evidence>
<proteinExistence type="inferred from homology"/>
<comment type="caution">
    <text evidence="13">The sequence shown here is derived from an EMBL/GenBank/DDBJ whole genome shotgun (WGS) entry which is preliminary data.</text>
</comment>
<comment type="catalytic activity">
    <reaction evidence="10">
        <text>4-CDP-2-C-methyl-D-erythritol + ATP = 4-CDP-2-C-methyl-D-erythritol 2-phosphate + ADP + H(+)</text>
        <dbReference type="Rhea" id="RHEA:18437"/>
        <dbReference type="ChEBI" id="CHEBI:15378"/>
        <dbReference type="ChEBI" id="CHEBI:30616"/>
        <dbReference type="ChEBI" id="CHEBI:57823"/>
        <dbReference type="ChEBI" id="CHEBI:57919"/>
        <dbReference type="ChEBI" id="CHEBI:456216"/>
        <dbReference type="EC" id="2.7.1.148"/>
    </reaction>
</comment>
<evidence type="ECO:0000256" key="6">
    <source>
        <dbReference type="ARBA" id="ARBA00022777"/>
    </source>
</evidence>
<keyword evidence="5 10" id="KW-0547">Nucleotide-binding</keyword>
<gene>
    <name evidence="10" type="primary">ispE</name>
    <name evidence="13" type="ORF">GR138_23330</name>
</gene>
<evidence type="ECO:0000256" key="3">
    <source>
        <dbReference type="ARBA" id="ARBA00017473"/>
    </source>
</evidence>
<evidence type="ECO:0000256" key="5">
    <source>
        <dbReference type="ARBA" id="ARBA00022741"/>
    </source>
</evidence>
<dbReference type="EMBL" id="WUMK01000009">
    <property type="protein sequence ID" value="MXN48146.1"/>
    <property type="molecule type" value="Genomic_DNA"/>
</dbReference>
<dbReference type="OrthoDB" id="9809438at2"/>
<dbReference type="GO" id="GO:0050515">
    <property type="term" value="F:4-(cytidine 5'-diphospho)-2-C-methyl-D-erythritol kinase activity"/>
    <property type="evidence" value="ECO:0007669"/>
    <property type="project" value="UniProtKB-UniRule"/>
</dbReference>
<dbReference type="GO" id="GO:0019288">
    <property type="term" value="P:isopentenyl diphosphate biosynthetic process, methylerythritol 4-phosphate pathway"/>
    <property type="evidence" value="ECO:0007669"/>
    <property type="project" value="UniProtKB-UniRule"/>
</dbReference>
<dbReference type="Gene3D" id="3.30.230.10">
    <property type="match status" value="1"/>
</dbReference>
<keyword evidence="4 10" id="KW-0808">Transferase</keyword>
<sequence>MPGTASLPGFAVTEQAPAKINLALAVIGQREDGYHLLDSLVTFTAFGDRIGLSPAAQDRLTLSGRFGDALAADADNLVTRTRDRLRGALAASGRASPPVHIHLEKNLPIASGIGGGSADAAATLRGLLTLWQTDVPKAALDAMAISLGADVPMCLASRPLIARGVGEDITPVPMPSLPMVLANPLVGVSTPAVFKALASKHNPPLVLDRAPADWPEAIGRLRNDLEPPARALCPDIAAISESLAVTSATLVRMSGSGATCFALYPSDAAADRAATALAIRHPSWFFTATRTLGADDGTH</sequence>
<comment type="function">
    <text evidence="10">Catalyzes the phosphorylation of the position 2 hydroxy group of 4-diphosphocytidyl-2C-methyl-D-erythritol.</text>
</comment>
<feature type="domain" description="GHMP kinase C-terminal" evidence="12">
    <location>
        <begin position="222"/>
        <end position="278"/>
    </location>
</feature>
<dbReference type="Gene3D" id="3.30.70.890">
    <property type="entry name" value="GHMP kinase, C-terminal domain"/>
    <property type="match status" value="1"/>
</dbReference>
<dbReference type="SUPFAM" id="SSF54211">
    <property type="entry name" value="Ribosomal protein S5 domain 2-like"/>
    <property type="match status" value="1"/>
</dbReference>
<dbReference type="InterPro" id="IPR013750">
    <property type="entry name" value="GHMP_kinase_C_dom"/>
</dbReference>
<dbReference type="NCBIfam" id="NF011202">
    <property type="entry name" value="PRK14608.1"/>
    <property type="match status" value="1"/>
</dbReference>
<evidence type="ECO:0000313" key="14">
    <source>
        <dbReference type="Proteomes" id="UP000435802"/>
    </source>
</evidence>
<reference evidence="13 14" key="1">
    <citation type="submission" date="2019-12" db="EMBL/GenBank/DDBJ databases">
        <title>Shinella kummerowiae sp. nov., a symbiotic bacterium isolated from root nodules of the herbal legume Kummerowia stipulacea.</title>
        <authorList>
            <person name="Gao J."/>
        </authorList>
    </citation>
    <scope>NUCLEOTIDE SEQUENCE [LARGE SCALE GENOMIC DNA]</scope>
    <source>
        <strain evidence="13 14">CCBAU 25048</strain>
    </source>
</reference>
<dbReference type="NCBIfam" id="TIGR00154">
    <property type="entry name" value="ispE"/>
    <property type="match status" value="1"/>
</dbReference>
<dbReference type="RefSeq" id="WP_160861637.1">
    <property type="nucleotide sequence ID" value="NZ_WUMK01000009.1"/>
</dbReference>
<dbReference type="Pfam" id="PF00288">
    <property type="entry name" value="GHMP_kinases_N"/>
    <property type="match status" value="1"/>
</dbReference>
<dbReference type="Pfam" id="PF08544">
    <property type="entry name" value="GHMP_kinases_C"/>
    <property type="match status" value="1"/>
</dbReference>
<feature type="active site" evidence="10">
    <location>
        <position position="150"/>
    </location>
</feature>
<evidence type="ECO:0000256" key="10">
    <source>
        <dbReference type="HAMAP-Rule" id="MF_00061"/>
    </source>
</evidence>
<dbReference type="InterPro" id="IPR036554">
    <property type="entry name" value="GHMP_kinase_C_sf"/>
</dbReference>
<dbReference type="SUPFAM" id="SSF55060">
    <property type="entry name" value="GHMP Kinase, C-terminal domain"/>
    <property type="match status" value="1"/>
</dbReference>
<evidence type="ECO:0000256" key="8">
    <source>
        <dbReference type="ARBA" id="ARBA00023229"/>
    </source>
</evidence>
<organism evidence="13 14">
    <name type="scientific">Shinella kummerowiae</name>
    <dbReference type="NCBI Taxonomy" id="417745"/>
    <lineage>
        <taxon>Bacteria</taxon>
        <taxon>Pseudomonadati</taxon>
        <taxon>Pseudomonadota</taxon>
        <taxon>Alphaproteobacteria</taxon>
        <taxon>Hyphomicrobiales</taxon>
        <taxon>Rhizobiaceae</taxon>
        <taxon>Shinella</taxon>
    </lineage>
</organism>
<dbReference type="HAMAP" id="MF_00061">
    <property type="entry name" value="IspE"/>
    <property type="match status" value="1"/>
</dbReference>
<dbReference type="PIRSF" id="PIRSF010376">
    <property type="entry name" value="IspE"/>
    <property type="match status" value="1"/>
</dbReference>
<comment type="pathway">
    <text evidence="10">Isoprenoid biosynthesis; isopentenyl diphosphate biosynthesis via DXP pathway; isopentenyl diphosphate from 1-deoxy-D-xylulose 5-phosphate: step 3/6.</text>
</comment>
<feature type="domain" description="GHMP kinase N-terminal" evidence="11">
    <location>
        <begin position="77"/>
        <end position="156"/>
    </location>
</feature>
<evidence type="ECO:0000256" key="2">
    <source>
        <dbReference type="ARBA" id="ARBA00012052"/>
    </source>
</evidence>
<dbReference type="PANTHER" id="PTHR43527">
    <property type="entry name" value="4-DIPHOSPHOCYTIDYL-2-C-METHYL-D-ERYTHRITOL KINASE, CHLOROPLASTIC"/>
    <property type="match status" value="1"/>
</dbReference>